<keyword evidence="2" id="KW-1185">Reference proteome</keyword>
<sequence length="139" mass="16125">MVFYASSKGTDCKSLNECIYAGPALNPRIIDVVLRFREYEHAFCSDIQGEFLTIGIAEEDRKYLRFFWYPNEGGIKSYKFMRMTRVPFGATSNLFVLGATIKYHIRIYKEEYRETFEMLNTSLYVDDLFAGSSESVSKV</sequence>
<dbReference type="InterPro" id="IPR043502">
    <property type="entry name" value="DNA/RNA_pol_sf"/>
</dbReference>
<keyword evidence="1" id="KW-0548">Nucleotidyltransferase</keyword>
<evidence type="ECO:0000313" key="1">
    <source>
        <dbReference type="EMBL" id="GFQ78444.1"/>
    </source>
</evidence>
<organism evidence="1 2">
    <name type="scientific">Trichonephila clavata</name>
    <name type="common">Joro spider</name>
    <name type="synonym">Nephila clavata</name>
    <dbReference type="NCBI Taxonomy" id="2740835"/>
    <lineage>
        <taxon>Eukaryota</taxon>
        <taxon>Metazoa</taxon>
        <taxon>Ecdysozoa</taxon>
        <taxon>Arthropoda</taxon>
        <taxon>Chelicerata</taxon>
        <taxon>Arachnida</taxon>
        <taxon>Araneae</taxon>
        <taxon>Araneomorphae</taxon>
        <taxon>Entelegynae</taxon>
        <taxon>Araneoidea</taxon>
        <taxon>Nephilidae</taxon>
        <taxon>Trichonephila</taxon>
    </lineage>
</organism>
<name>A0A8X6H2E5_TRICU</name>
<accession>A0A8X6H2E5</accession>
<protein>
    <submittedName>
        <fullName evidence="1">Reverse transcriptase domain-containing protein</fullName>
    </submittedName>
</protein>
<dbReference type="AlphaFoldDB" id="A0A8X6H2E5"/>
<evidence type="ECO:0000313" key="2">
    <source>
        <dbReference type="Proteomes" id="UP000887116"/>
    </source>
</evidence>
<reference evidence="1" key="1">
    <citation type="submission" date="2020-07" db="EMBL/GenBank/DDBJ databases">
        <title>Multicomponent nature underlies the extraordinary mechanical properties of spider dragline silk.</title>
        <authorList>
            <person name="Kono N."/>
            <person name="Nakamura H."/>
            <person name="Mori M."/>
            <person name="Yoshida Y."/>
            <person name="Ohtoshi R."/>
            <person name="Malay A.D."/>
            <person name="Moran D.A.P."/>
            <person name="Tomita M."/>
            <person name="Numata K."/>
            <person name="Arakawa K."/>
        </authorList>
    </citation>
    <scope>NUCLEOTIDE SEQUENCE</scope>
</reference>
<dbReference type="GO" id="GO:0003964">
    <property type="term" value="F:RNA-directed DNA polymerase activity"/>
    <property type="evidence" value="ECO:0007669"/>
    <property type="project" value="UniProtKB-KW"/>
</dbReference>
<comment type="caution">
    <text evidence="1">The sequence shown here is derived from an EMBL/GenBank/DDBJ whole genome shotgun (WGS) entry which is preliminary data.</text>
</comment>
<keyword evidence="1" id="KW-0808">Transferase</keyword>
<dbReference type="EMBL" id="BMAO01031900">
    <property type="protein sequence ID" value="GFQ78444.1"/>
    <property type="molecule type" value="Genomic_DNA"/>
</dbReference>
<dbReference type="Proteomes" id="UP000887116">
    <property type="component" value="Unassembled WGS sequence"/>
</dbReference>
<gene>
    <name evidence="1" type="primary">AVEN_184849_1</name>
    <name evidence="1" type="ORF">TNCT_89571</name>
</gene>
<dbReference type="SUPFAM" id="SSF56672">
    <property type="entry name" value="DNA/RNA polymerases"/>
    <property type="match status" value="1"/>
</dbReference>
<proteinExistence type="predicted"/>
<dbReference type="PANTHER" id="PTHR47331">
    <property type="entry name" value="PHD-TYPE DOMAIN-CONTAINING PROTEIN"/>
    <property type="match status" value="1"/>
</dbReference>
<dbReference type="OrthoDB" id="6429493at2759"/>
<keyword evidence="1" id="KW-0695">RNA-directed DNA polymerase</keyword>